<feature type="region of interest" description="Disordered" evidence="2">
    <location>
        <begin position="2065"/>
        <end position="2125"/>
    </location>
</feature>
<comment type="caution">
    <text evidence="3">The sequence shown here is derived from an EMBL/GenBank/DDBJ whole genome shotgun (WGS) entry which is preliminary data.</text>
</comment>
<dbReference type="Gene3D" id="1.25.10.10">
    <property type="entry name" value="Leucine-rich Repeat Variant"/>
    <property type="match status" value="2"/>
</dbReference>
<feature type="region of interest" description="Disordered" evidence="2">
    <location>
        <begin position="2221"/>
        <end position="2269"/>
    </location>
</feature>
<comment type="similarity">
    <text evidence="1">Belongs to the HEATR5 family.</text>
</comment>
<reference evidence="3 4" key="1">
    <citation type="submission" date="2019-11" db="EMBL/GenBank/DDBJ databases">
        <title>Whole genome sequence of Oryza granulata.</title>
        <authorList>
            <person name="Li W."/>
        </authorList>
    </citation>
    <scope>NUCLEOTIDE SEQUENCE [LARGE SCALE GENOMIC DNA]</scope>
    <source>
        <strain evidence="4">cv. Menghai</strain>
        <tissue evidence="3">Leaf</tissue>
    </source>
</reference>
<evidence type="ECO:0000256" key="1">
    <source>
        <dbReference type="ARBA" id="ARBA00008304"/>
    </source>
</evidence>
<evidence type="ECO:0000256" key="2">
    <source>
        <dbReference type="SAM" id="MobiDB-lite"/>
    </source>
</evidence>
<feature type="compositionally biased region" description="Basic and acidic residues" evidence="2">
    <location>
        <begin position="2110"/>
        <end position="2119"/>
    </location>
</feature>
<dbReference type="GO" id="GO:0005975">
    <property type="term" value="P:carbohydrate metabolic process"/>
    <property type="evidence" value="ECO:0007669"/>
    <property type="project" value="InterPro"/>
</dbReference>
<dbReference type="OrthoDB" id="192608at2759"/>
<protein>
    <submittedName>
        <fullName evidence="3">Uncharacterized protein</fullName>
    </submittedName>
</protein>
<keyword evidence="4" id="KW-1185">Reference proteome</keyword>
<dbReference type="InterPro" id="IPR011989">
    <property type="entry name" value="ARM-like"/>
</dbReference>
<dbReference type="PANTHER" id="PTHR46975:SF2">
    <property type="entry name" value="PROTEIN SWEETIE"/>
    <property type="match status" value="1"/>
</dbReference>
<feature type="compositionally biased region" description="Polar residues" evidence="2">
    <location>
        <begin position="2089"/>
        <end position="2109"/>
    </location>
</feature>
<dbReference type="Proteomes" id="UP000479710">
    <property type="component" value="Unassembled WGS sequence"/>
</dbReference>
<dbReference type="InterPro" id="IPR046837">
    <property type="entry name" value="Laa1/Sip1/HEATR5-like_HEAT"/>
</dbReference>
<accession>A0A6G1CPT8</accession>
<feature type="region of interest" description="Disordered" evidence="2">
    <location>
        <begin position="1986"/>
        <end position="2041"/>
    </location>
</feature>
<dbReference type="InterPro" id="IPR044218">
    <property type="entry name" value="SWEETIE"/>
</dbReference>
<evidence type="ECO:0000313" key="4">
    <source>
        <dbReference type="Proteomes" id="UP000479710"/>
    </source>
</evidence>
<dbReference type="PANTHER" id="PTHR46975">
    <property type="entry name" value="PROTEIN SWEETIE"/>
    <property type="match status" value="1"/>
</dbReference>
<evidence type="ECO:0000313" key="3">
    <source>
        <dbReference type="EMBL" id="KAF0902081.1"/>
    </source>
</evidence>
<proteinExistence type="inferred from homology"/>
<sequence length="2269" mass="247712">MAKRGGAGGGAAGDPIPLSRFGAPVAQLESVVASVRQKPPDALLCFDLLSELSSALDEAPKETIQLWQRKCEDALQSLLVLGARRPVRRLASSAMGRIIERGDAISVYSRASTLQGWLVDGKRTDPMACAGAAQCLGEIYRLFGRKITAGLIETSNIVAKLMKYHEDFVRQDALLLLENALEGSGGGGSGAAYLEAFRIIMRGGVSDKSFIVRVAAARCLKAFANIGGPGLGMPEIDTSMSCCVKGLEDNVSSVRDSFAEALGSLLALAVNPDAQVTKGVKKQSASGKKFDDGLQKHLILPFVKANGANAKKLRIGLGLSWVFFLQMIHMKYGTPDSELQNYAVQATEILQGSASPDPHALACVLYVLRVGVADQMTEPTQREFLVFLGRKLESSNYTALMRVATLRILSYLLRSLGEVPSEFKDILDNTVVAALSHSSAHVRVEAALTLRALAEVDPTCVGGLVSYGITTLHALRETLSFDKGKIMDLELDSLHGQASVLAALVAISPKLLLGYPARLPKSVLEVSKKMLNGFSRNPVAACAEREAGWLLLASLLASMPKEELEDQVFDVLLLWADPFTGNPESYLRHVQDWASELRVLSVAMEALTTFIRSFVSPIMTNANGGILLNPVLAYLGGALSLISSLSSKKLPNVNSALNLFTTRTLMAYQSLSNPMVYKSEHQQMLQLCSSPFSDPSGWEESSCLKFLLNKRDTSLGPWIPGRDSFEDELRAFDGGVDGFLPCVWDGEIGNFPQPESVSKMLVNQMLLCYGSIFACQDNTVKIRLLNNLEQCLKSGKKQSWFISVVTNACVALLSGLKEFLTLRGSQSLPTDILSMVQSIFKGILLESEISTAQRRAACEGLGLLARIGNDAFTARMARSLLGELITPIDLSYTASVTLSLGCIHRAAGGMALSTLVTPTVSSLSHLSKSSNSNLQLWSLHALLLTIEAAGLSYVSQVQGTLFLAMEILLLEENGYVDLRQEIGHLINAIVAVIGPELAPGSTFFSRCKSVIAEISSSSETATLIESVRFAQQLVLFAPQAVPVHSHVQSLIPTLYSRQPSLRHLAASTLRHLIERDPAAMINQNIEENLFSMLDEETDSEIATLVRSTIIRLLYTSCPLRPSRWLAVLRNMVLATSIARNTTEGLSSSGHDPVDSNAENDIYYGEDEDNMISSSKQEKTNWSANKFSQFPQRNKHLRYRTRVFAAECVSHVPVAVGTEPAHFDLLLAMSAVAEGTYLSNDWLVLKLQELVSLSYQISTGQFEGMQPIGVKLLCLIMDKFGMAADPEFPGHILLEQFQAQLVSAVRTAISTASSPLLLEAGLELATKVMTSSVIGGDRVALNRLFLLICRPLNDIEDLFYPSFADWVVCKIKVRLLTAHAAVKCYTYQFLRMKENILDEHQQLAPLLANSSSLLGKYWIGALKDYISISFGLHSRINHKPFLDGIQSFLVSSKAKEYLDEVWALILQATALDAAPLEFEMNDSEDMLGQTFISGRSMVKLDLNEFKFLWGLSILVLCHGQSSMTNSAIKISLGHNNEKKTGGFVVCHGLDNPRPCDQMLPVLLSLTAQVFFSMNFLTVDTCQELLQALTYADCSSAPVVCLFSQIIRLCPDKFFEVEEFVFVALEFYSRYLATILQSRCGSSQECLSNSLISELSVATETMACRMKNEHWWKLMILLVSTSHQSFRQVPSNLCLSNIISLLQNTLPFMKKYLRERAEPGDECANREVALGALVSLVAYFCTECGNRISMLDNKISDSYKLLAKILYFCLGEAIALAKLVDEIGSHGENCTSNELISGSFRHCTQVVQASLCSTTIQVQMLGVHVLKVSAQRELTEGSQTTTHSFMVLLVELLGDVFSVIQIALKGCSSKESVSVIDECLKLLFLFHTLAQSNKCSQEAAMLLLDALLMVFYSSTGTSSQELTEVNNISKKLFSHFIQIPSAAIHIKDIMLSAEPTKRQQIQDMIRASVTQGQTIAPVHIGAHTEQNAQGGFSQEPGFNATDAVEEKNEKEVSDDDWDDDWDTFQSLPAHGTNDGADSATAVSPVPEQVSVVSPHDEQIPQVNINQDVSDLDVPGGRTEGPSFFDNDLEEPSSTSQFSDTAQQVESESQELSCKDQEEAPKHPKVHCTGSSVHIIKETDDESQQIHDDQFVSKESQNNDLYLPNEVAGSAGEQEHGAFGEIRRVKGDVLDENIASIDDSRSNLNNISDATEDESNNACDKGLVASERSEKVNTDCGENVSASSDEVTSDVYPENVDTKPESSDGETAESGS</sequence>
<gene>
    <name evidence="3" type="ORF">E2562_012861</name>
</gene>
<name>A0A6G1CPT8_9ORYZ</name>
<dbReference type="InterPro" id="IPR016024">
    <property type="entry name" value="ARM-type_fold"/>
</dbReference>
<dbReference type="EMBL" id="SPHZ02000008">
    <property type="protein sequence ID" value="KAF0902081.1"/>
    <property type="molecule type" value="Genomic_DNA"/>
</dbReference>
<feature type="region of interest" description="Disordered" evidence="2">
    <location>
        <begin position="2196"/>
        <end position="2215"/>
    </location>
</feature>
<feature type="compositionally biased region" description="Acidic residues" evidence="2">
    <location>
        <begin position="2010"/>
        <end position="2020"/>
    </location>
</feature>
<feature type="compositionally biased region" description="Acidic residues" evidence="2">
    <location>
        <begin position="2260"/>
        <end position="2269"/>
    </location>
</feature>
<organism evidence="3 4">
    <name type="scientific">Oryza meyeriana var. granulata</name>
    <dbReference type="NCBI Taxonomy" id="110450"/>
    <lineage>
        <taxon>Eukaryota</taxon>
        <taxon>Viridiplantae</taxon>
        <taxon>Streptophyta</taxon>
        <taxon>Embryophyta</taxon>
        <taxon>Tracheophyta</taxon>
        <taxon>Spermatophyta</taxon>
        <taxon>Magnoliopsida</taxon>
        <taxon>Liliopsida</taxon>
        <taxon>Poales</taxon>
        <taxon>Poaceae</taxon>
        <taxon>BOP clade</taxon>
        <taxon>Oryzoideae</taxon>
        <taxon>Oryzeae</taxon>
        <taxon>Oryzinae</taxon>
        <taxon>Oryza</taxon>
        <taxon>Oryza meyeriana</taxon>
    </lineage>
</organism>
<dbReference type="Pfam" id="PF20210">
    <property type="entry name" value="Laa1_Sip1_HTR5"/>
    <property type="match status" value="1"/>
</dbReference>
<dbReference type="SUPFAM" id="SSF48371">
    <property type="entry name" value="ARM repeat"/>
    <property type="match status" value="2"/>
</dbReference>